<dbReference type="STRING" id="1641875.XM53_07475"/>
<keyword evidence="3" id="KW-1185">Reference proteome</keyword>
<keyword evidence="1" id="KW-1133">Transmembrane helix</keyword>
<sequence length="117" mass="13129">MTHATNTHQGFDARLKKIDRNRARLTNGYSAKVTRDGLIVFRPKRRAQGFSVRGLAFLVLGVFLFKAMILAHLGGTIYDQRVDALKSGTLVEQAGAFVMQKDQVSTFIAQYLRPFVK</sequence>
<accession>A0A0T5NWJ8</accession>
<organism evidence="2 3">
    <name type="scientific">Roseovarius atlanticus</name>
    <dbReference type="NCBI Taxonomy" id="1641875"/>
    <lineage>
        <taxon>Bacteria</taxon>
        <taxon>Pseudomonadati</taxon>
        <taxon>Pseudomonadota</taxon>
        <taxon>Alphaproteobacteria</taxon>
        <taxon>Rhodobacterales</taxon>
        <taxon>Roseobacteraceae</taxon>
        <taxon>Roseovarius</taxon>
    </lineage>
</organism>
<dbReference type="EMBL" id="LAXJ01000007">
    <property type="protein sequence ID" value="KRS12991.1"/>
    <property type="molecule type" value="Genomic_DNA"/>
</dbReference>
<feature type="transmembrane region" description="Helical" evidence="1">
    <location>
        <begin position="52"/>
        <end position="73"/>
    </location>
</feature>
<gene>
    <name evidence="2" type="ORF">XM53_07475</name>
</gene>
<proteinExistence type="predicted"/>
<comment type="caution">
    <text evidence="2">The sequence shown here is derived from an EMBL/GenBank/DDBJ whole genome shotgun (WGS) entry which is preliminary data.</text>
</comment>
<dbReference type="RefSeq" id="WP_057791883.1">
    <property type="nucleotide sequence ID" value="NZ_LAXJ01000007.1"/>
</dbReference>
<dbReference type="AlphaFoldDB" id="A0A0T5NWJ8"/>
<protein>
    <submittedName>
        <fullName evidence="2">Uncharacterized protein</fullName>
    </submittedName>
</protein>
<dbReference type="Proteomes" id="UP000051295">
    <property type="component" value="Unassembled WGS sequence"/>
</dbReference>
<keyword evidence="1" id="KW-0472">Membrane</keyword>
<name>A0A0T5NWJ8_9RHOB</name>
<evidence type="ECO:0000313" key="3">
    <source>
        <dbReference type="Proteomes" id="UP000051295"/>
    </source>
</evidence>
<reference evidence="2 3" key="1">
    <citation type="submission" date="2015-04" db="EMBL/GenBank/DDBJ databases">
        <title>The draft genome sequence of Roseovarius sp.R12b.</title>
        <authorList>
            <person name="Li G."/>
            <person name="Lai Q."/>
            <person name="Shao Z."/>
            <person name="Yan P."/>
        </authorList>
    </citation>
    <scope>NUCLEOTIDE SEQUENCE [LARGE SCALE GENOMIC DNA]</scope>
    <source>
        <strain evidence="2 3">R12B</strain>
    </source>
</reference>
<evidence type="ECO:0000256" key="1">
    <source>
        <dbReference type="SAM" id="Phobius"/>
    </source>
</evidence>
<dbReference type="OrthoDB" id="7866534at2"/>
<keyword evidence="1" id="KW-0812">Transmembrane</keyword>
<evidence type="ECO:0000313" key="2">
    <source>
        <dbReference type="EMBL" id="KRS12991.1"/>
    </source>
</evidence>
<dbReference type="PATRIC" id="fig|1641875.4.peg.3892"/>